<evidence type="ECO:0000313" key="1">
    <source>
        <dbReference type="EMBL" id="CAG6391867.1"/>
    </source>
</evidence>
<keyword evidence="2" id="KW-1185">Reference proteome</keyword>
<dbReference type="Proteomes" id="UP001152519">
    <property type="component" value="Unassembled WGS sequence"/>
</dbReference>
<protein>
    <submittedName>
        <fullName evidence="1">Uncharacterized protein</fullName>
    </submittedName>
</protein>
<reference evidence="1" key="1">
    <citation type="submission" date="2021-05" db="EMBL/GenBank/DDBJ databases">
        <authorList>
            <person name="Arsene-Ploetze F."/>
        </authorList>
    </citation>
    <scope>NUCLEOTIDE SEQUENCE</scope>
    <source>
        <strain evidence="1">DSM 42138</strain>
    </source>
</reference>
<sequence length="229" mass="26019">MSPTCPGSAGQPRNAPTVTAATATLDFTERVPLVLTTLERLQQHGPYGPAWWRVAQHLTGFEPLLQALTDAHTPAAYRERQEQRDAERWQRGEVERAAANAAMQRMWDDDPDDDEDELEEALCATPDCGWPLSVLPTMDDEATAPVPIPPEDGAYCWVCRLSRDYWEKPGLRGALRRMWNAPSYPPFIRHSRWRLTSSGRPLACRPCRPDGHHRPYRSPRCRGPARRTR</sequence>
<dbReference type="AlphaFoldDB" id="A0A9W4DKK0"/>
<comment type="caution">
    <text evidence="1">The sequence shown here is derived from an EMBL/GenBank/DDBJ whole genome shotgun (WGS) entry which is preliminary data.</text>
</comment>
<accession>A0A9W4DKK0</accession>
<organism evidence="1 2">
    <name type="scientific">Actinacidiphila cocklensis</name>
    <dbReference type="NCBI Taxonomy" id="887465"/>
    <lineage>
        <taxon>Bacteria</taxon>
        <taxon>Bacillati</taxon>
        <taxon>Actinomycetota</taxon>
        <taxon>Actinomycetes</taxon>
        <taxon>Kitasatosporales</taxon>
        <taxon>Streptomycetaceae</taxon>
        <taxon>Actinacidiphila</taxon>
    </lineage>
</organism>
<dbReference type="EMBL" id="CAJSLV010000042">
    <property type="protein sequence ID" value="CAG6391867.1"/>
    <property type="molecule type" value="Genomic_DNA"/>
</dbReference>
<gene>
    <name evidence="1" type="ORF">SCOCK_140065</name>
</gene>
<evidence type="ECO:0000313" key="2">
    <source>
        <dbReference type="Proteomes" id="UP001152519"/>
    </source>
</evidence>
<proteinExistence type="predicted"/>
<name>A0A9W4DKK0_9ACTN</name>